<gene>
    <name evidence="1" type="ORF">SAMN05660831_00094</name>
</gene>
<dbReference type="AlphaFoldDB" id="A0A1I1NC02"/>
<dbReference type="STRING" id="1123397.SAMN05660831_00094"/>
<organism evidence="1 2">
    <name type="scientific">Thiohalospira halophila DSM 15071</name>
    <dbReference type="NCBI Taxonomy" id="1123397"/>
    <lineage>
        <taxon>Bacteria</taxon>
        <taxon>Pseudomonadati</taxon>
        <taxon>Pseudomonadota</taxon>
        <taxon>Gammaproteobacteria</taxon>
        <taxon>Thiohalospirales</taxon>
        <taxon>Thiohalospiraceae</taxon>
        <taxon>Thiohalospira</taxon>
    </lineage>
</organism>
<protein>
    <submittedName>
        <fullName evidence="1">Uncharacterized protein</fullName>
    </submittedName>
</protein>
<sequence>MSVLSYVTTAAGRCYEYLLLSALVLTVALFGAATEAEAREVTGEYVTEDFHLEWHGDDGVRETFVRVTMIGARPFNLLLEGKPTTDPVEVRERVEAKIGGALDERPRQVRLDGKNGVEVTLTQIVGSDIVQIAVQQGRRKVSADLDPWQPIPYAVQSRVRRMGVELATQDGQVLVKGRAMGLPVNANHRLRLAGMPQ</sequence>
<accession>A0A1I1NC02</accession>
<keyword evidence="2" id="KW-1185">Reference proteome</keyword>
<evidence type="ECO:0000313" key="1">
    <source>
        <dbReference type="EMBL" id="SFC92303.1"/>
    </source>
</evidence>
<dbReference type="RefSeq" id="WP_093426794.1">
    <property type="nucleotide sequence ID" value="NZ_FOMJ01000001.1"/>
</dbReference>
<dbReference type="EMBL" id="FOMJ01000001">
    <property type="protein sequence ID" value="SFC92303.1"/>
    <property type="molecule type" value="Genomic_DNA"/>
</dbReference>
<reference evidence="1 2" key="1">
    <citation type="submission" date="2016-10" db="EMBL/GenBank/DDBJ databases">
        <authorList>
            <person name="de Groot N.N."/>
        </authorList>
    </citation>
    <scope>NUCLEOTIDE SEQUENCE [LARGE SCALE GENOMIC DNA]</scope>
    <source>
        <strain evidence="1 2">HL3</strain>
    </source>
</reference>
<proteinExistence type="predicted"/>
<dbReference type="Proteomes" id="UP000198611">
    <property type="component" value="Unassembled WGS sequence"/>
</dbReference>
<evidence type="ECO:0000313" key="2">
    <source>
        <dbReference type="Proteomes" id="UP000198611"/>
    </source>
</evidence>
<name>A0A1I1NC02_9GAMM</name>